<sequence>MADPRVRERTRETMDAMGISPSAVARAVAFAVEQPGDVEIGEINVRPTVQA</sequence>
<dbReference type="Proteomes" id="UP001501371">
    <property type="component" value="Unassembled WGS sequence"/>
</dbReference>
<gene>
    <name evidence="1" type="ORF">GCM10009654_35710</name>
</gene>
<evidence type="ECO:0000313" key="1">
    <source>
        <dbReference type="EMBL" id="GAA1175393.1"/>
    </source>
</evidence>
<keyword evidence="2" id="KW-1185">Reference proteome</keyword>
<dbReference type="EMBL" id="BAAAKV010000030">
    <property type="protein sequence ID" value="GAA1175393.1"/>
    <property type="molecule type" value="Genomic_DNA"/>
</dbReference>
<dbReference type="RefSeq" id="WP_344277279.1">
    <property type="nucleotide sequence ID" value="NZ_BAAAKV010000030.1"/>
</dbReference>
<comment type="caution">
    <text evidence="1">The sequence shown here is derived from an EMBL/GenBank/DDBJ whole genome shotgun (WGS) entry which is preliminary data.</text>
</comment>
<name>A0ABP4FIV7_9ACTN</name>
<reference evidence="2" key="1">
    <citation type="journal article" date="2019" name="Int. J. Syst. Evol. Microbiol.">
        <title>The Global Catalogue of Microorganisms (GCM) 10K type strain sequencing project: providing services to taxonomists for standard genome sequencing and annotation.</title>
        <authorList>
            <consortium name="The Broad Institute Genomics Platform"/>
            <consortium name="The Broad Institute Genome Sequencing Center for Infectious Disease"/>
            <person name="Wu L."/>
            <person name="Ma J."/>
        </authorList>
    </citation>
    <scope>NUCLEOTIDE SEQUENCE [LARGE SCALE GENOMIC DNA]</scope>
    <source>
        <strain evidence="2">JCM 12696</strain>
    </source>
</reference>
<evidence type="ECO:0000313" key="2">
    <source>
        <dbReference type="Proteomes" id="UP001501371"/>
    </source>
</evidence>
<protein>
    <submittedName>
        <fullName evidence="1">Uncharacterized protein</fullName>
    </submittedName>
</protein>
<accession>A0ABP4FIV7</accession>
<proteinExistence type="predicted"/>
<organism evidence="1 2">
    <name type="scientific">Streptomyces hebeiensis</name>
    <dbReference type="NCBI Taxonomy" id="229486"/>
    <lineage>
        <taxon>Bacteria</taxon>
        <taxon>Bacillati</taxon>
        <taxon>Actinomycetota</taxon>
        <taxon>Actinomycetes</taxon>
        <taxon>Kitasatosporales</taxon>
        <taxon>Streptomycetaceae</taxon>
        <taxon>Streptomyces</taxon>
    </lineage>
</organism>